<protein>
    <submittedName>
        <fullName evidence="2">Uncharacterized protein</fullName>
    </submittedName>
</protein>
<dbReference type="EMBL" id="JASWJB010000498">
    <property type="protein sequence ID" value="KAK2590044.1"/>
    <property type="molecule type" value="Genomic_DNA"/>
</dbReference>
<organism evidence="2 3">
    <name type="scientific">Conoideocrella luteorostrata</name>
    <dbReference type="NCBI Taxonomy" id="1105319"/>
    <lineage>
        <taxon>Eukaryota</taxon>
        <taxon>Fungi</taxon>
        <taxon>Dikarya</taxon>
        <taxon>Ascomycota</taxon>
        <taxon>Pezizomycotina</taxon>
        <taxon>Sordariomycetes</taxon>
        <taxon>Hypocreomycetidae</taxon>
        <taxon>Hypocreales</taxon>
        <taxon>Clavicipitaceae</taxon>
        <taxon>Conoideocrella</taxon>
    </lineage>
</organism>
<feature type="compositionally biased region" description="Acidic residues" evidence="1">
    <location>
        <begin position="298"/>
        <end position="314"/>
    </location>
</feature>
<reference evidence="2" key="1">
    <citation type="submission" date="2023-06" db="EMBL/GenBank/DDBJ databases">
        <title>Conoideocrella luteorostrata (Hypocreales: Clavicipitaceae), a potential biocontrol fungus for elongate hemlock scale in United States Christmas tree production areas.</title>
        <authorList>
            <person name="Barrett H."/>
            <person name="Lovett B."/>
            <person name="Macias A.M."/>
            <person name="Stajich J.E."/>
            <person name="Kasson M.T."/>
        </authorList>
    </citation>
    <scope>NUCLEOTIDE SEQUENCE</scope>
    <source>
        <strain evidence="2">ARSEF 14590</strain>
    </source>
</reference>
<accession>A0AAJ0CEB9</accession>
<sequence>MLQSFIDTSRISLVREMIYNVELPTISLKRIMKMQNRREQQSNNQVFTGAIHKLFGMLRQCQNSKKTQQPTGFLSISLKLDVTCSMDDYDDHSRNTRTSNPIWKHRNSASYIAFDPETFTLPRVDCIVRFETGGGRHFHPSTYSVLCSALPRLQTTCWDTTLPERRLPELRRKIRSATVLALNTVQLPAIVKFELNSNEYSPLNERLEIEAFVEPGEPDPMSPALRRIAVLPTLREFHVSVTPLSPDIFDFDFKSSDSLPNIVTLKLLLCSTTADGRWYFTGSSSVADDRLERAYTPTEDEETPAAFDSDDSDTSDYEPPFAWRRLNGEVPNDVFRNKGDPDTLSPFLIKLCDAVDNMPRLQQAEICLLSPNMTMEYLRASEGAVQQQQHVGRWHITGMNGRDINKEWRFPVDVENALKGKDSANTVQLDRIE</sequence>
<dbReference type="Proteomes" id="UP001251528">
    <property type="component" value="Unassembled WGS sequence"/>
</dbReference>
<evidence type="ECO:0000313" key="2">
    <source>
        <dbReference type="EMBL" id="KAK2590044.1"/>
    </source>
</evidence>
<evidence type="ECO:0000256" key="1">
    <source>
        <dbReference type="SAM" id="MobiDB-lite"/>
    </source>
</evidence>
<name>A0AAJ0CEB9_9HYPO</name>
<evidence type="ECO:0000313" key="3">
    <source>
        <dbReference type="Proteomes" id="UP001251528"/>
    </source>
</evidence>
<dbReference type="AlphaFoldDB" id="A0AAJ0CEB9"/>
<keyword evidence="3" id="KW-1185">Reference proteome</keyword>
<feature type="region of interest" description="Disordered" evidence="1">
    <location>
        <begin position="294"/>
        <end position="314"/>
    </location>
</feature>
<gene>
    <name evidence="2" type="ORF">QQS21_012272</name>
</gene>
<proteinExistence type="predicted"/>
<comment type="caution">
    <text evidence="2">The sequence shown here is derived from an EMBL/GenBank/DDBJ whole genome shotgun (WGS) entry which is preliminary data.</text>
</comment>